<sequence length="71" mass="8220">MCQGSKPYHNQKPTIINSFLSVFLSPTSQRPQAKAHMIKDRKPTNHGEVDFHSFPKRLTYQVKFFTEPTIS</sequence>
<dbReference type="Proteomes" id="UP000531561">
    <property type="component" value="Unassembled WGS sequence"/>
</dbReference>
<dbReference type="AlphaFoldDB" id="A0A8H6ARY9"/>
<feature type="compositionally biased region" description="Basic and acidic residues" evidence="1">
    <location>
        <begin position="37"/>
        <end position="50"/>
    </location>
</feature>
<accession>A0A8H6ARY9</accession>
<evidence type="ECO:0000313" key="3">
    <source>
        <dbReference type="Proteomes" id="UP000531561"/>
    </source>
</evidence>
<dbReference type="EMBL" id="JABFCT010000010">
    <property type="protein sequence ID" value="KAF5872305.1"/>
    <property type="molecule type" value="Genomic_DNA"/>
</dbReference>
<comment type="caution">
    <text evidence="2">The sequence shown here is derived from an EMBL/GenBank/DDBJ whole genome shotgun (WGS) entry which is preliminary data.</text>
</comment>
<protein>
    <submittedName>
        <fullName evidence="2">Uncharacterized protein</fullName>
    </submittedName>
</protein>
<evidence type="ECO:0000256" key="1">
    <source>
        <dbReference type="SAM" id="MobiDB-lite"/>
    </source>
</evidence>
<proteinExistence type="predicted"/>
<feature type="region of interest" description="Disordered" evidence="1">
    <location>
        <begin position="31"/>
        <end position="50"/>
    </location>
</feature>
<keyword evidence="3" id="KW-1185">Reference proteome</keyword>
<dbReference type="GeneID" id="59259733"/>
<evidence type="ECO:0000313" key="2">
    <source>
        <dbReference type="EMBL" id="KAF5872305.1"/>
    </source>
</evidence>
<name>A0A8H6ARY9_9HELO</name>
<dbReference type="RefSeq" id="XP_037191251.1">
    <property type="nucleotide sequence ID" value="XM_037336041.1"/>
</dbReference>
<gene>
    <name evidence="2" type="ORF">Bfra_005662</name>
</gene>
<reference evidence="2 3" key="1">
    <citation type="journal article" date="2020" name="Phytopathology">
        <title>A high-quality genome resource of Botrytis fragariae, a new and rapidly spreading fungal pathogen causing strawberry gray mold in the U.S.A.</title>
        <authorList>
            <person name="Wu Y."/>
            <person name="Saski C.A."/>
            <person name="Schnabel G."/>
            <person name="Xiao S."/>
            <person name="Hu M."/>
        </authorList>
    </citation>
    <scope>NUCLEOTIDE SEQUENCE [LARGE SCALE GENOMIC DNA]</scope>
    <source>
        <strain evidence="2 3">BVB16</strain>
    </source>
</reference>
<organism evidence="2 3">
    <name type="scientific">Botrytis fragariae</name>
    <dbReference type="NCBI Taxonomy" id="1964551"/>
    <lineage>
        <taxon>Eukaryota</taxon>
        <taxon>Fungi</taxon>
        <taxon>Dikarya</taxon>
        <taxon>Ascomycota</taxon>
        <taxon>Pezizomycotina</taxon>
        <taxon>Leotiomycetes</taxon>
        <taxon>Helotiales</taxon>
        <taxon>Sclerotiniaceae</taxon>
        <taxon>Botrytis</taxon>
    </lineage>
</organism>